<evidence type="ECO:0000256" key="1">
    <source>
        <dbReference type="ARBA" id="ARBA00012552"/>
    </source>
</evidence>
<dbReference type="SUPFAM" id="SSF52540">
    <property type="entry name" value="P-loop containing nucleoside triphosphate hydrolases"/>
    <property type="match status" value="1"/>
</dbReference>
<dbReference type="Pfam" id="PF00270">
    <property type="entry name" value="DEAD"/>
    <property type="match status" value="1"/>
</dbReference>
<evidence type="ECO:0000256" key="4">
    <source>
        <dbReference type="ARBA" id="ARBA00022806"/>
    </source>
</evidence>
<dbReference type="PROSITE" id="PS51194">
    <property type="entry name" value="HELICASE_CTER"/>
    <property type="match status" value="1"/>
</dbReference>
<feature type="compositionally biased region" description="Polar residues" evidence="7">
    <location>
        <begin position="552"/>
        <end position="562"/>
    </location>
</feature>
<dbReference type="SMART" id="SM00490">
    <property type="entry name" value="HELICc"/>
    <property type="match status" value="1"/>
</dbReference>
<proteinExistence type="predicted"/>
<feature type="domain" description="DEAD-box RNA helicase Q" evidence="10">
    <location>
        <begin position="25"/>
        <end position="53"/>
    </location>
</feature>
<keyword evidence="2" id="KW-0547">Nucleotide-binding</keyword>
<evidence type="ECO:0000259" key="8">
    <source>
        <dbReference type="PROSITE" id="PS51192"/>
    </source>
</evidence>
<dbReference type="EC" id="3.6.4.13" evidence="1"/>
<feature type="compositionally biased region" description="Low complexity" evidence="7">
    <location>
        <begin position="536"/>
        <end position="551"/>
    </location>
</feature>
<dbReference type="InterPro" id="IPR001650">
    <property type="entry name" value="Helicase_C-like"/>
</dbReference>
<feature type="domain" description="Helicase C-terminal" evidence="9">
    <location>
        <begin position="238"/>
        <end position="410"/>
    </location>
</feature>
<sequence>MASPQQDENNEDKPRTEDVIMEEAVRFTSMHMSEPVRNALSKNGYTLASPIQARAVPLACCFFDLLVQAKAGTGKTLVFAIAIAEAHKPNVGFPQSLTIVPTREVAIQVEGVLNRIGAEVPKFQARSFIGGMEISVDRKNLQNCSAVVGTPGRLLHLIKSNVLNTSCIRTLVLDEADTLIDKSMRDDVKKIIRALPEKRQTIICSATFYNDRDRELLKFMNEKYIAVTPKREVPMLFGIKQFVRELPQESDCVKDLMAKVAAMSELFTRIPFTQCVVFANTTAKAEAYCMYLRKAGWQPELINSAMEQRLRLKTMDDFRTIRSRMLVATNLIARGIDVDNLNLVVNADVPKDNATYLHRIGRAGRFGTHGIAVTLVSGVSDMERFRRILHDIGGNEMFVHRLPEAPGGGLAELKDIWNFAEYGNKYEKMYASQMEQEIRDRDIDQLFLKAMKMNGTPSAAAQESTEKTTNGDGVPKLQPPGGGGGGGGRNNNEEPNHTKQPPLDDSLEKSTSDEETVVELERATNGQDAGGAKPVNGFSNGENGGMEENGNVSPDGSNSIQNGDKRVSGPRKQDSLNGNSKKTAEPERPPVSSPVNDDDADDDGKSSSSSSSSGHSPKPGPSRNGIKALSPLLAAGAELSNGFTVATTNSSLLEPIVLGVQQLTMNEIMIAGDESDGGSSSSSLSTNVTEKVEVGSDFNAPLARLSQIPDPRADRQIRSVDCSDLEHSSDSESNVNECPPFETNNDALFAKIMEQKELNVEQQEHQVQLHSIDGCSLEVHDDTISDRGLSRKGSVPDVVPSGISLDSSRLHNRTTAEVVDHGGDVRGIVDRRAVDELDGEEIELNSNTCGSNRGSLFEDEEDDDDERDDVEDVIQAKIPKRIRFQQQQHDSLELNSNTVGSNVGSTPEPPEMIDQPMLLPLPIPIEADPIDEPHDDMDDASSYSSEYDSDGSNSSFFDDVDRISVTSAKSTPKEAANELMAVAGPSGGPHSSGVVATGGGSLEQIVTSNPVSVAPSPLFVGGIAGVPVVGVMPAAGPAVIPLPTNPPVIPVSNVPLEETETVPQRGAGASAAPFHPGTAHFMRQPNHRTPTQSPDVQATALYHRTYALWSNQYWNQLTQINDYVRFSSYARRNTYRSP</sequence>
<evidence type="ECO:0000256" key="6">
    <source>
        <dbReference type="PROSITE-ProRule" id="PRU00552"/>
    </source>
</evidence>
<feature type="compositionally biased region" description="Gly residues" evidence="7">
    <location>
        <begin position="480"/>
        <end position="489"/>
    </location>
</feature>
<dbReference type="PANTHER" id="PTHR47959:SF1">
    <property type="entry name" value="ATP-DEPENDENT RNA HELICASE DBPA"/>
    <property type="match status" value="1"/>
</dbReference>
<feature type="region of interest" description="Disordered" evidence="7">
    <location>
        <begin position="456"/>
        <end position="629"/>
    </location>
</feature>
<reference evidence="11" key="1">
    <citation type="submission" date="2018-01" db="EMBL/GenBank/DDBJ databases">
        <title>An insight into the sialome of Amazonian anophelines.</title>
        <authorList>
            <person name="Ribeiro J.M."/>
            <person name="Scarpassa V."/>
            <person name="Calvo E."/>
        </authorList>
    </citation>
    <scope>NUCLEOTIDE SEQUENCE</scope>
    <source>
        <tissue evidence="11">Salivary glands</tissue>
    </source>
</reference>
<dbReference type="PROSITE" id="PS51195">
    <property type="entry name" value="Q_MOTIF"/>
    <property type="match status" value="1"/>
</dbReference>
<dbReference type="EMBL" id="GGFM01006814">
    <property type="protein sequence ID" value="MBW27565.1"/>
    <property type="molecule type" value="Transcribed_RNA"/>
</dbReference>
<feature type="compositionally biased region" description="Polar residues" evidence="7">
    <location>
        <begin position="885"/>
        <end position="905"/>
    </location>
</feature>
<feature type="short sequence motif" description="Q motif" evidence="6">
    <location>
        <begin position="25"/>
        <end position="53"/>
    </location>
</feature>
<evidence type="ECO:0000256" key="3">
    <source>
        <dbReference type="ARBA" id="ARBA00022801"/>
    </source>
</evidence>
<feature type="compositionally biased region" description="Low complexity" evidence="7">
    <location>
        <begin position="606"/>
        <end position="617"/>
    </location>
</feature>
<organism evidence="11">
    <name type="scientific">Anopheles braziliensis</name>
    <dbReference type="NCBI Taxonomy" id="58242"/>
    <lineage>
        <taxon>Eukaryota</taxon>
        <taxon>Metazoa</taxon>
        <taxon>Ecdysozoa</taxon>
        <taxon>Arthropoda</taxon>
        <taxon>Hexapoda</taxon>
        <taxon>Insecta</taxon>
        <taxon>Pterygota</taxon>
        <taxon>Neoptera</taxon>
        <taxon>Endopterygota</taxon>
        <taxon>Diptera</taxon>
        <taxon>Nematocera</taxon>
        <taxon>Culicoidea</taxon>
        <taxon>Culicidae</taxon>
        <taxon>Anophelinae</taxon>
        <taxon>Anopheles</taxon>
    </lineage>
</organism>
<evidence type="ECO:0000256" key="2">
    <source>
        <dbReference type="ARBA" id="ARBA00022741"/>
    </source>
</evidence>
<dbReference type="SMART" id="SM00487">
    <property type="entry name" value="DEXDc"/>
    <property type="match status" value="1"/>
</dbReference>
<dbReference type="PANTHER" id="PTHR47959">
    <property type="entry name" value="ATP-DEPENDENT RNA HELICASE RHLE-RELATED"/>
    <property type="match status" value="1"/>
</dbReference>
<dbReference type="InterPro" id="IPR014014">
    <property type="entry name" value="RNA_helicase_DEAD_Q_motif"/>
</dbReference>
<name>A0A2M3ZGF7_9DIPT</name>
<dbReference type="InterPro" id="IPR011545">
    <property type="entry name" value="DEAD/DEAH_box_helicase_dom"/>
</dbReference>
<dbReference type="AlphaFoldDB" id="A0A2M3ZGF7"/>
<dbReference type="InterPro" id="IPR050079">
    <property type="entry name" value="DEAD_box_RNA_helicase"/>
</dbReference>
<evidence type="ECO:0000256" key="7">
    <source>
        <dbReference type="SAM" id="MobiDB-lite"/>
    </source>
</evidence>
<evidence type="ECO:0000256" key="5">
    <source>
        <dbReference type="ARBA" id="ARBA00022840"/>
    </source>
</evidence>
<dbReference type="GO" id="GO:0003724">
    <property type="term" value="F:RNA helicase activity"/>
    <property type="evidence" value="ECO:0007669"/>
    <property type="project" value="UniProtKB-EC"/>
</dbReference>
<feature type="compositionally biased region" description="Acidic residues" evidence="7">
    <location>
        <begin position="857"/>
        <end position="868"/>
    </location>
</feature>
<feature type="compositionally biased region" description="Acidic residues" evidence="7">
    <location>
        <begin position="928"/>
        <end position="939"/>
    </location>
</feature>
<feature type="region of interest" description="Disordered" evidence="7">
    <location>
        <begin position="845"/>
        <end position="868"/>
    </location>
</feature>
<keyword evidence="4 11" id="KW-0347">Helicase</keyword>
<feature type="domain" description="Helicase ATP-binding" evidence="8">
    <location>
        <begin position="56"/>
        <end position="226"/>
    </location>
</feature>
<dbReference type="CDD" id="cd18787">
    <property type="entry name" value="SF2_C_DEAD"/>
    <property type="match status" value="1"/>
</dbReference>
<accession>A0A2M3ZGF7</accession>
<dbReference type="PROSITE" id="PS51192">
    <property type="entry name" value="HELICASE_ATP_BIND_1"/>
    <property type="match status" value="1"/>
</dbReference>
<dbReference type="Pfam" id="PF00271">
    <property type="entry name" value="Helicase_C"/>
    <property type="match status" value="1"/>
</dbReference>
<keyword evidence="3" id="KW-0378">Hydrolase</keyword>
<evidence type="ECO:0000259" key="10">
    <source>
        <dbReference type="PROSITE" id="PS51195"/>
    </source>
</evidence>
<evidence type="ECO:0000259" key="9">
    <source>
        <dbReference type="PROSITE" id="PS51194"/>
    </source>
</evidence>
<dbReference type="InterPro" id="IPR027417">
    <property type="entry name" value="P-loop_NTPase"/>
</dbReference>
<protein>
    <recommendedName>
        <fullName evidence="1">RNA helicase</fullName>
        <ecNumber evidence="1">3.6.4.13</ecNumber>
    </recommendedName>
</protein>
<dbReference type="GO" id="GO:0016787">
    <property type="term" value="F:hydrolase activity"/>
    <property type="evidence" value="ECO:0007669"/>
    <property type="project" value="UniProtKB-KW"/>
</dbReference>
<dbReference type="Gene3D" id="3.40.50.300">
    <property type="entry name" value="P-loop containing nucleotide triphosphate hydrolases"/>
    <property type="match status" value="2"/>
</dbReference>
<dbReference type="InterPro" id="IPR014001">
    <property type="entry name" value="Helicase_ATP-bd"/>
</dbReference>
<feature type="compositionally biased region" description="Basic and acidic residues" evidence="7">
    <location>
        <begin position="563"/>
        <end position="574"/>
    </location>
</feature>
<feature type="compositionally biased region" description="Polar residues" evidence="7">
    <location>
        <begin position="845"/>
        <end position="854"/>
    </location>
</feature>
<feature type="compositionally biased region" description="Polar residues" evidence="7">
    <location>
        <begin position="456"/>
        <end position="471"/>
    </location>
</feature>
<dbReference type="GO" id="GO:0005829">
    <property type="term" value="C:cytosol"/>
    <property type="evidence" value="ECO:0007669"/>
    <property type="project" value="TreeGrafter"/>
</dbReference>
<feature type="compositionally biased region" description="Low complexity" evidence="7">
    <location>
        <begin position="940"/>
        <end position="957"/>
    </location>
</feature>
<keyword evidence="5" id="KW-0067">ATP-binding</keyword>
<dbReference type="GO" id="GO:0003676">
    <property type="term" value="F:nucleic acid binding"/>
    <property type="evidence" value="ECO:0007669"/>
    <property type="project" value="InterPro"/>
</dbReference>
<evidence type="ECO:0000313" key="11">
    <source>
        <dbReference type="EMBL" id="MBW27565.1"/>
    </source>
</evidence>
<feature type="region of interest" description="Disordered" evidence="7">
    <location>
        <begin position="885"/>
        <end position="908"/>
    </location>
</feature>
<dbReference type="GO" id="GO:0005524">
    <property type="term" value="F:ATP binding"/>
    <property type="evidence" value="ECO:0007669"/>
    <property type="project" value="UniProtKB-KW"/>
</dbReference>
<feature type="region of interest" description="Disordered" evidence="7">
    <location>
        <begin position="926"/>
        <end position="958"/>
    </location>
</feature>